<dbReference type="Gene3D" id="3.40.50.300">
    <property type="entry name" value="P-loop containing nucleotide triphosphate hydrolases"/>
    <property type="match status" value="1"/>
</dbReference>
<dbReference type="CDD" id="cd02022">
    <property type="entry name" value="DPCK"/>
    <property type="match status" value="1"/>
</dbReference>
<dbReference type="PROSITE" id="PS51219">
    <property type="entry name" value="DPCK"/>
    <property type="match status" value="1"/>
</dbReference>
<evidence type="ECO:0000256" key="2">
    <source>
        <dbReference type="ARBA" id="ARBA00022741"/>
    </source>
</evidence>
<dbReference type="GO" id="GO:0015937">
    <property type="term" value="P:coenzyme A biosynthetic process"/>
    <property type="evidence" value="ECO:0007669"/>
    <property type="project" value="UniProtKB-UniRule"/>
</dbReference>
<keyword evidence="5" id="KW-0963">Cytoplasm</keyword>
<evidence type="ECO:0000256" key="4">
    <source>
        <dbReference type="ARBA" id="ARBA00022993"/>
    </source>
</evidence>
<keyword evidence="5" id="KW-0808">Transferase</keyword>
<feature type="binding site" evidence="5">
    <location>
        <begin position="12"/>
        <end position="17"/>
    </location>
    <ligand>
        <name>ATP</name>
        <dbReference type="ChEBI" id="CHEBI:30616"/>
    </ligand>
</feature>
<protein>
    <recommendedName>
        <fullName evidence="5 6">Dephospho-CoA kinase</fullName>
        <ecNumber evidence="5 6">2.7.1.24</ecNumber>
    </recommendedName>
    <alternativeName>
        <fullName evidence="5">Dephosphocoenzyme A kinase</fullName>
    </alternativeName>
</protein>
<dbReference type="UniPathway" id="UPA00241">
    <property type="reaction ID" value="UER00356"/>
</dbReference>
<dbReference type="InterPro" id="IPR001977">
    <property type="entry name" value="Depp_CoAkinase"/>
</dbReference>
<dbReference type="Proteomes" id="UP000244884">
    <property type="component" value="Chromosome"/>
</dbReference>
<reference evidence="7 8" key="1">
    <citation type="submission" date="2018-04" db="EMBL/GenBank/DDBJ databases">
        <title>Genome sequence of Buchnera aphidicola from Melaphis sacchari.</title>
        <authorList>
            <person name="Geib S.M."/>
            <person name="Palmer N.A."/>
            <person name="Sattler S.E."/>
            <person name="Sarath G."/>
        </authorList>
    </citation>
    <scope>NUCLEOTIDE SEQUENCE [LARGE SCALE GENOMIC DNA]</scope>
    <source>
        <strain evidence="7 8">LSU</strain>
    </source>
</reference>
<dbReference type="RefSeq" id="WP_158341342.1">
    <property type="nucleotide sequence ID" value="NZ_CP029161.1"/>
</dbReference>
<evidence type="ECO:0000256" key="5">
    <source>
        <dbReference type="HAMAP-Rule" id="MF_00376"/>
    </source>
</evidence>
<comment type="subcellular location">
    <subcellularLocation>
        <location evidence="5">Cytoplasm</location>
    </subcellularLocation>
</comment>
<sequence length="215" mass="25424">MTYIVALTGGIGSGKTIISNSFKKQGIHIVDTDVIAKKIVEKNMEILNNIKKKFGKKILNLDNSINRILLRNHVFSNKNNKLWLENILHPKIYEESKKQIKSTKSCWCLWVVPLLLEKKLEKKVNRILLIDTPVKTQIKRIIKRDKINIREAKKIISYQFTRTQRISISDDIIFNKNKKISTLNLYTYYLNKFYTYLSKKKYLIQIKKNNLTKFY</sequence>
<evidence type="ECO:0000256" key="3">
    <source>
        <dbReference type="ARBA" id="ARBA00022840"/>
    </source>
</evidence>
<dbReference type="PANTHER" id="PTHR10695:SF46">
    <property type="entry name" value="BIFUNCTIONAL COENZYME A SYNTHASE-RELATED"/>
    <property type="match status" value="1"/>
</dbReference>
<evidence type="ECO:0000256" key="6">
    <source>
        <dbReference type="NCBIfam" id="TIGR00152"/>
    </source>
</evidence>
<accession>A0A2U8DFV8</accession>
<comment type="catalytic activity">
    <reaction evidence="5">
        <text>3'-dephospho-CoA + ATP = ADP + CoA + H(+)</text>
        <dbReference type="Rhea" id="RHEA:18245"/>
        <dbReference type="ChEBI" id="CHEBI:15378"/>
        <dbReference type="ChEBI" id="CHEBI:30616"/>
        <dbReference type="ChEBI" id="CHEBI:57287"/>
        <dbReference type="ChEBI" id="CHEBI:57328"/>
        <dbReference type="ChEBI" id="CHEBI:456216"/>
        <dbReference type="EC" id="2.7.1.24"/>
    </reaction>
</comment>
<dbReference type="NCBIfam" id="TIGR00152">
    <property type="entry name" value="dephospho-CoA kinase"/>
    <property type="match status" value="1"/>
</dbReference>
<dbReference type="EC" id="2.7.1.24" evidence="5 6"/>
<evidence type="ECO:0000313" key="7">
    <source>
        <dbReference type="EMBL" id="AWH90567.1"/>
    </source>
</evidence>
<dbReference type="Pfam" id="PF01121">
    <property type="entry name" value="CoaE"/>
    <property type="match status" value="1"/>
</dbReference>
<dbReference type="EMBL" id="CP029161">
    <property type="protein sequence ID" value="AWH90567.1"/>
    <property type="molecule type" value="Genomic_DNA"/>
</dbReference>
<evidence type="ECO:0000256" key="1">
    <source>
        <dbReference type="ARBA" id="ARBA00009018"/>
    </source>
</evidence>
<name>A0A2U8DFV8_9GAMM</name>
<dbReference type="GO" id="GO:0005524">
    <property type="term" value="F:ATP binding"/>
    <property type="evidence" value="ECO:0007669"/>
    <property type="project" value="UniProtKB-UniRule"/>
</dbReference>
<keyword evidence="2 5" id="KW-0547">Nucleotide-binding</keyword>
<dbReference type="HAMAP" id="MF_00376">
    <property type="entry name" value="Dephospho_CoA_kinase"/>
    <property type="match status" value="1"/>
</dbReference>
<proteinExistence type="inferred from homology"/>
<organism evidence="7 8">
    <name type="scientific">Buchnera aphidicola</name>
    <name type="common">Melanaphis sacchari</name>
    <dbReference type="NCBI Taxonomy" id="2173854"/>
    <lineage>
        <taxon>Bacteria</taxon>
        <taxon>Pseudomonadati</taxon>
        <taxon>Pseudomonadota</taxon>
        <taxon>Gammaproteobacteria</taxon>
        <taxon>Enterobacterales</taxon>
        <taxon>Erwiniaceae</taxon>
        <taxon>Buchnera</taxon>
    </lineage>
</organism>
<dbReference type="GO" id="GO:0004140">
    <property type="term" value="F:dephospho-CoA kinase activity"/>
    <property type="evidence" value="ECO:0007669"/>
    <property type="project" value="UniProtKB-UniRule"/>
</dbReference>
<comment type="function">
    <text evidence="5">Catalyzes the phosphorylation of the 3'-hydroxyl group of dephosphocoenzyme A to form coenzyme A.</text>
</comment>
<keyword evidence="3 5" id="KW-0067">ATP-binding</keyword>
<gene>
    <name evidence="5" type="primary">coaE</name>
    <name evidence="7" type="ORF">DD681_02010</name>
</gene>
<dbReference type="GO" id="GO:0005737">
    <property type="term" value="C:cytoplasm"/>
    <property type="evidence" value="ECO:0007669"/>
    <property type="project" value="UniProtKB-SubCell"/>
</dbReference>
<evidence type="ECO:0000313" key="8">
    <source>
        <dbReference type="Proteomes" id="UP000244884"/>
    </source>
</evidence>
<dbReference type="OrthoDB" id="9812943at2"/>
<dbReference type="SUPFAM" id="SSF52540">
    <property type="entry name" value="P-loop containing nucleoside triphosphate hydrolases"/>
    <property type="match status" value="1"/>
</dbReference>
<dbReference type="AlphaFoldDB" id="A0A2U8DFV8"/>
<comment type="similarity">
    <text evidence="1 5">Belongs to the CoaE family.</text>
</comment>
<keyword evidence="5 7" id="KW-0418">Kinase</keyword>
<keyword evidence="4 5" id="KW-0173">Coenzyme A biosynthesis</keyword>
<dbReference type="InterPro" id="IPR027417">
    <property type="entry name" value="P-loop_NTPase"/>
</dbReference>
<dbReference type="PANTHER" id="PTHR10695">
    <property type="entry name" value="DEPHOSPHO-COA KINASE-RELATED"/>
    <property type="match status" value="1"/>
</dbReference>
<comment type="pathway">
    <text evidence="5">Cofactor biosynthesis; coenzyme A biosynthesis; CoA from (R)-pantothenate: step 5/5.</text>
</comment>